<name>A0A0D2AXN1_9EURO</name>
<dbReference type="InterPro" id="IPR036864">
    <property type="entry name" value="Zn2-C6_fun-type_DNA-bd_sf"/>
</dbReference>
<dbReference type="HOGENOM" id="CLU_039643_0_0_1"/>
<dbReference type="PANTHER" id="PTHR36206">
    <property type="entry name" value="ASPERCRYPTIN BIOSYNTHESIS CLUSTER-SPECIFIC TRANSCRIPTION REGULATOR ATNN-RELATED"/>
    <property type="match status" value="1"/>
</dbReference>
<feature type="domain" description="Zn(2)-C6 fungal-type" evidence="7">
    <location>
        <begin position="21"/>
        <end position="49"/>
    </location>
</feature>
<dbReference type="AlphaFoldDB" id="A0A0D2AXN1"/>
<dbReference type="OrthoDB" id="2123952at2759"/>
<dbReference type="PROSITE" id="PS00463">
    <property type="entry name" value="ZN2_CY6_FUNGAL_1"/>
    <property type="match status" value="1"/>
</dbReference>
<dbReference type="Pfam" id="PF11951">
    <property type="entry name" value="Fungal_trans_2"/>
    <property type="match status" value="1"/>
</dbReference>
<dbReference type="Gene3D" id="4.10.240.10">
    <property type="entry name" value="Zn(2)-C6 fungal-type DNA-binding domain"/>
    <property type="match status" value="1"/>
</dbReference>
<dbReference type="GO" id="GO:0003677">
    <property type="term" value="F:DNA binding"/>
    <property type="evidence" value="ECO:0007669"/>
    <property type="project" value="UniProtKB-KW"/>
</dbReference>
<evidence type="ECO:0000256" key="3">
    <source>
        <dbReference type="ARBA" id="ARBA00023015"/>
    </source>
</evidence>
<dbReference type="VEuPathDB" id="FungiDB:PV07_05801"/>
<evidence type="ECO:0000313" key="8">
    <source>
        <dbReference type="EMBL" id="KIW30022.1"/>
    </source>
</evidence>
<reference evidence="8 9" key="1">
    <citation type="submission" date="2015-01" db="EMBL/GenBank/DDBJ databases">
        <title>The Genome Sequence of Cladophialophora immunda CBS83496.</title>
        <authorList>
            <consortium name="The Broad Institute Genomics Platform"/>
            <person name="Cuomo C."/>
            <person name="de Hoog S."/>
            <person name="Gorbushina A."/>
            <person name="Stielow B."/>
            <person name="Teixiera M."/>
            <person name="Abouelleil A."/>
            <person name="Chapman S.B."/>
            <person name="Priest M."/>
            <person name="Young S.K."/>
            <person name="Wortman J."/>
            <person name="Nusbaum C."/>
            <person name="Birren B."/>
        </authorList>
    </citation>
    <scope>NUCLEOTIDE SEQUENCE [LARGE SCALE GENOMIC DNA]</scope>
    <source>
        <strain evidence="8 9">CBS 83496</strain>
    </source>
</reference>
<dbReference type="GO" id="GO:0008270">
    <property type="term" value="F:zinc ion binding"/>
    <property type="evidence" value="ECO:0007669"/>
    <property type="project" value="InterPro"/>
</dbReference>
<proteinExistence type="predicted"/>
<keyword evidence="2" id="KW-0862">Zinc</keyword>
<keyword evidence="4" id="KW-0238">DNA-binding</keyword>
<keyword evidence="1" id="KW-0479">Metal-binding</keyword>
<dbReference type="InterPro" id="IPR021858">
    <property type="entry name" value="Fun_TF"/>
</dbReference>
<dbReference type="InterPro" id="IPR052360">
    <property type="entry name" value="Transcr_Regulatory_Proteins"/>
</dbReference>
<evidence type="ECO:0000256" key="1">
    <source>
        <dbReference type="ARBA" id="ARBA00022723"/>
    </source>
</evidence>
<keyword evidence="5" id="KW-0804">Transcription</keyword>
<dbReference type="PROSITE" id="PS50048">
    <property type="entry name" value="ZN2_CY6_FUNGAL_2"/>
    <property type="match status" value="1"/>
</dbReference>
<dbReference type="GO" id="GO:0000981">
    <property type="term" value="F:DNA-binding transcription factor activity, RNA polymerase II-specific"/>
    <property type="evidence" value="ECO:0007669"/>
    <property type="project" value="InterPro"/>
</dbReference>
<dbReference type="CDD" id="cd00067">
    <property type="entry name" value="GAL4"/>
    <property type="match status" value="1"/>
</dbReference>
<dbReference type="Pfam" id="PF00172">
    <property type="entry name" value="Zn_clus"/>
    <property type="match status" value="1"/>
</dbReference>
<evidence type="ECO:0000259" key="7">
    <source>
        <dbReference type="PROSITE" id="PS50048"/>
    </source>
</evidence>
<dbReference type="Proteomes" id="UP000054466">
    <property type="component" value="Unassembled WGS sequence"/>
</dbReference>
<sequence length="459" mass="50919">MPPSRLGTTRQKAFSHKVRTGCITCKLRRVKCDESKPNCLNCTRGNRQCLGYAIPIAKVFTLESRKTSSTERPSSIQSSQGASCNDELLLSKTLGLPFGTNEEARSLQHWLLLTAPVLAHYGPQGDFYTVLVPQIALQSPAVKHMLVALSMTHEKFHTGVATATPKMNSQAVSHYISAIAEIRNNNPPKLHVVIASLVAWVIELFQNNLPGAVVHLRGTLKLLREYKRSKPPGSAADVLRKSILPTSSLAKGLTQLMIHTGPIPGEIEPEYRGHICYPWGGQAFSSFAEGRSAICHYIEELADSGSGCNIREIEKLLGHWFERARRWDQETIPTSALTALLLLFNLALALLPSSDVAGFSYSINPRTVDFVVDRAAVLANIHQKIEPRNEDLRQTLVIVLNFVVIAEISNGPKVSVHEGPHHRDSSHLDHKFYSFYRRHRALLQGSHNVWSDSKMEEPA</sequence>
<dbReference type="SMART" id="SM00066">
    <property type="entry name" value="GAL4"/>
    <property type="match status" value="1"/>
</dbReference>
<dbReference type="InterPro" id="IPR001138">
    <property type="entry name" value="Zn2Cys6_DnaBD"/>
</dbReference>
<gene>
    <name evidence="8" type="ORF">PV07_05801</name>
</gene>
<evidence type="ECO:0000313" key="9">
    <source>
        <dbReference type="Proteomes" id="UP000054466"/>
    </source>
</evidence>
<evidence type="ECO:0000256" key="5">
    <source>
        <dbReference type="ARBA" id="ARBA00023163"/>
    </source>
</evidence>
<organism evidence="8 9">
    <name type="scientific">Cladophialophora immunda</name>
    <dbReference type="NCBI Taxonomy" id="569365"/>
    <lineage>
        <taxon>Eukaryota</taxon>
        <taxon>Fungi</taxon>
        <taxon>Dikarya</taxon>
        <taxon>Ascomycota</taxon>
        <taxon>Pezizomycotina</taxon>
        <taxon>Eurotiomycetes</taxon>
        <taxon>Chaetothyriomycetidae</taxon>
        <taxon>Chaetothyriales</taxon>
        <taxon>Herpotrichiellaceae</taxon>
        <taxon>Cladophialophora</taxon>
    </lineage>
</organism>
<evidence type="ECO:0000256" key="2">
    <source>
        <dbReference type="ARBA" id="ARBA00022833"/>
    </source>
</evidence>
<accession>A0A0D2AXN1</accession>
<dbReference type="PANTHER" id="PTHR36206:SF12">
    <property type="entry name" value="ASPERCRYPTIN BIOSYNTHESIS CLUSTER-SPECIFIC TRANSCRIPTION REGULATOR ATNN-RELATED"/>
    <property type="match status" value="1"/>
</dbReference>
<dbReference type="EMBL" id="KN847042">
    <property type="protein sequence ID" value="KIW30022.1"/>
    <property type="molecule type" value="Genomic_DNA"/>
</dbReference>
<keyword evidence="3" id="KW-0805">Transcription regulation</keyword>
<protein>
    <recommendedName>
        <fullName evidence="7">Zn(2)-C6 fungal-type domain-containing protein</fullName>
    </recommendedName>
</protein>
<dbReference type="RefSeq" id="XP_016250238.1">
    <property type="nucleotide sequence ID" value="XM_016392719.1"/>
</dbReference>
<dbReference type="GeneID" id="27344995"/>
<evidence type="ECO:0000256" key="4">
    <source>
        <dbReference type="ARBA" id="ARBA00023125"/>
    </source>
</evidence>
<keyword evidence="9" id="KW-1185">Reference proteome</keyword>
<keyword evidence="6" id="KW-0539">Nucleus</keyword>
<evidence type="ECO:0000256" key="6">
    <source>
        <dbReference type="ARBA" id="ARBA00023242"/>
    </source>
</evidence>
<dbReference type="SUPFAM" id="SSF57701">
    <property type="entry name" value="Zn2/Cys6 DNA-binding domain"/>
    <property type="match status" value="1"/>
</dbReference>